<keyword evidence="2" id="KW-1185">Reference proteome</keyword>
<evidence type="ECO:0000313" key="2">
    <source>
        <dbReference type="Proteomes" id="UP000837803"/>
    </source>
</evidence>
<sequence length="457" mass="49634">MKNVLFATTLLLVLGSCTDPITVGSELLQADRATVGEMDIPFTTRVVEDDSTLTLQGLSPVGASGYSFGQLDDPTFGTTTHSLYLSLQPPRSVTGLTILPPFVRFSSVKVDSVIMILPIDTLKAFYGPGRDFPFQVVELAEPVSASAEFYSDAELPTRGGNLAANTSFTATATPTLVRDTAITSPALLRAHVRVRMSDAFADRIDNLPASAFDTDSIFRNNLPGVLIEPDGSSDALVYLLPPQRSSDTLYRGINVHFRDTSGTQSIYRIDYRQVIPNYSYDYSGSLIETLLAQDTAQDLVALQGQSGVITELTLTDLASLTGRVVNRAVLQLPVASVAGVSYSDYSLPSRVELFYRTGDGTLTVITDRLELIRSQAGTDAIDFLIGGRLEEENGVQLYDPAFSVHLQRMIDAEVPPRIYLRVTPLLNNEIRASRVLLNGPGAAERPAKIRVTFTNID</sequence>
<comment type="caution">
    <text evidence="1">The sequence shown here is derived from an EMBL/GenBank/DDBJ whole genome shotgun (WGS) entry which is preliminary data.</text>
</comment>
<reference evidence="1" key="1">
    <citation type="submission" date="2021-12" db="EMBL/GenBank/DDBJ databases">
        <authorList>
            <person name="Rodrigo-Torres L."/>
            <person name="Arahal R. D."/>
            <person name="Lucena T."/>
        </authorList>
    </citation>
    <scope>NUCLEOTIDE SEQUENCE</scope>
    <source>
        <strain evidence="1">CECT 8419</strain>
    </source>
</reference>
<name>A0ABM9AYN4_9BACT</name>
<gene>
    <name evidence="1" type="ORF">LEM8419_01130</name>
</gene>
<protein>
    <recommendedName>
        <fullName evidence="3">DUF4270 family protein</fullName>
    </recommendedName>
</protein>
<evidence type="ECO:0008006" key="3">
    <source>
        <dbReference type="Google" id="ProtNLM"/>
    </source>
</evidence>
<evidence type="ECO:0000313" key="1">
    <source>
        <dbReference type="EMBL" id="CAH0999851.1"/>
    </source>
</evidence>
<dbReference type="RefSeq" id="WP_238750042.1">
    <property type="nucleotide sequence ID" value="NZ_CAKLPZ010000001.1"/>
</dbReference>
<dbReference type="EMBL" id="CAKLPZ010000001">
    <property type="protein sequence ID" value="CAH0999851.1"/>
    <property type="molecule type" value="Genomic_DNA"/>
</dbReference>
<dbReference type="Proteomes" id="UP000837803">
    <property type="component" value="Unassembled WGS sequence"/>
</dbReference>
<proteinExistence type="predicted"/>
<accession>A0ABM9AYN4</accession>
<organism evidence="1 2">
    <name type="scientific">Neolewinella maritima</name>
    <dbReference type="NCBI Taxonomy" id="1383882"/>
    <lineage>
        <taxon>Bacteria</taxon>
        <taxon>Pseudomonadati</taxon>
        <taxon>Bacteroidota</taxon>
        <taxon>Saprospiria</taxon>
        <taxon>Saprospirales</taxon>
        <taxon>Lewinellaceae</taxon>
        <taxon>Neolewinella</taxon>
    </lineage>
</organism>
<dbReference type="Pfam" id="PF14092">
    <property type="entry name" value="DUF4270"/>
    <property type="match status" value="1"/>
</dbReference>
<dbReference type="InterPro" id="IPR025366">
    <property type="entry name" value="DUF4270"/>
</dbReference>
<dbReference type="PROSITE" id="PS51257">
    <property type="entry name" value="PROKAR_LIPOPROTEIN"/>
    <property type="match status" value="1"/>
</dbReference>